<evidence type="ECO:0000313" key="2">
    <source>
        <dbReference type="Proteomes" id="UP000276232"/>
    </source>
</evidence>
<name>A0A3N1GWW4_9ACTN</name>
<sequence length="85" mass="8080">MTVTVATAAVVVTAVVVLVLVALAPLLARGVPADVVAAPGSGRGGAPRVLVPGPAAEASAAAPGARHLAVVGPARHRADAHDLAA</sequence>
<dbReference type="RefSeq" id="WP_123380641.1">
    <property type="nucleotide sequence ID" value="NZ_RJKN01000006.1"/>
</dbReference>
<accession>A0A3N1GWW4</accession>
<proteinExistence type="predicted"/>
<protein>
    <submittedName>
        <fullName evidence="1">Uncharacterized protein</fullName>
    </submittedName>
</protein>
<dbReference type="EMBL" id="RJKN01000006">
    <property type="protein sequence ID" value="ROP34771.1"/>
    <property type="molecule type" value="Genomic_DNA"/>
</dbReference>
<organism evidence="1 2">
    <name type="scientific">Pseudokineococcus lusitanus</name>
    <dbReference type="NCBI Taxonomy" id="763993"/>
    <lineage>
        <taxon>Bacteria</taxon>
        <taxon>Bacillati</taxon>
        <taxon>Actinomycetota</taxon>
        <taxon>Actinomycetes</taxon>
        <taxon>Kineosporiales</taxon>
        <taxon>Kineosporiaceae</taxon>
        <taxon>Pseudokineococcus</taxon>
    </lineage>
</organism>
<evidence type="ECO:0000313" key="1">
    <source>
        <dbReference type="EMBL" id="ROP34771.1"/>
    </source>
</evidence>
<reference evidence="1 2" key="1">
    <citation type="journal article" date="2015" name="Stand. Genomic Sci.">
        <title>Genomic Encyclopedia of Bacterial and Archaeal Type Strains, Phase III: the genomes of soil and plant-associated and newly described type strains.</title>
        <authorList>
            <person name="Whitman W.B."/>
            <person name="Woyke T."/>
            <person name="Klenk H.P."/>
            <person name="Zhou Y."/>
            <person name="Lilburn T.G."/>
            <person name="Beck B.J."/>
            <person name="De Vos P."/>
            <person name="Vandamme P."/>
            <person name="Eisen J.A."/>
            <person name="Garrity G."/>
            <person name="Hugenholtz P."/>
            <person name="Kyrpides N.C."/>
        </authorList>
    </citation>
    <scope>NUCLEOTIDE SEQUENCE [LARGE SCALE GENOMIC DNA]</scope>
    <source>
        <strain evidence="1 2">CECT 7306</strain>
    </source>
</reference>
<keyword evidence="2" id="KW-1185">Reference proteome</keyword>
<comment type="caution">
    <text evidence="1">The sequence shown here is derived from an EMBL/GenBank/DDBJ whole genome shotgun (WGS) entry which is preliminary data.</text>
</comment>
<gene>
    <name evidence="1" type="ORF">EDC03_2593</name>
</gene>
<dbReference type="AlphaFoldDB" id="A0A3N1GWW4"/>
<dbReference type="InParanoid" id="A0A3N1GWW4"/>
<dbReference type="Proteomes" id="UP000276232">
    <property type="component" value="Unassembled WGS sequence"/>
</dbReference>